<proteinExistence type="predicted"/>
<comment type="caution">
    <text evidence="3">The sequence shown here is derived from an EMBL/GenBank/DDBJ whole genome shotgun (WGS) entry which is preliminary data.</text>
</comment>
<reference evidence="3" key="1">
    <citation type="submission" date="2021-01" db="EMBL/GenBank/DDBJ databases">
        <title>Diatom-associated Roseobacters Show Island Model of Population Structure.</title>
        <authorList>
            <person name="Qu L."/>
            <person name="Feng X."/>
            <person name="Chen Y."/>
            <person name="Li L."/>
            <person name="Wang X."/>
            <person name="Hu Z."/>
            <person name="Wang H."/>
            <person name="Luo H."/>
        </authorList>
    </citation>
    <scope>NUCLEOTIDE SEQUENCE</scope>
    <source>
        <strain evidence="3">SM26-45</strain>
    </source>
</reference>
<dbReference type="Proteomes" id="UP000809337">
    <property type="component" value="Unassembled WGS sequence"/>
</dbReference>
<organism evidence="3 4">
    <name type="scientific">Pseudosulfitobacter pseudonitzschiae</name>
    <dbReference type="NCBI Taxonomy" id="1402135"/>
    <lineage>
        <taxon>Bacteria</taxon>
        <taxon>Pseudomonadati</taxon>
        <taxon>Pseudomonadota</taxon>
        <taxon>Alphaproteobacteria</taxon>
        <taxon>Rhodobacterales</taxon>
        <taxon>Roseobacteraceae</taxon>
        <taxon>Pseudosulfitobacter</taxon>
    </lineage>
</organism>
<dbReference type="Pfam" id="PF01627">
    <property type="entry name" value="Hpt"/>
    <property type="match status" value="1"/>
</dbReference>
<dbReference type="Gene3D" id="1.20.120.160">
    <property type="entry name" value="HPT domain"/>
    <property type="match status" value="1"/>
</dbReference>
<evidence type="ECO:0000256" key="1">
    <source>
        <dbReference type="ARBA" id="ARBA00023012"/>
    </source>
</evidence>
<dbReference type="InterPro" id="IPR008207">
    <property type="entry name" value="Sig_transdc_His_kin_Hpt_dom"/>
</dbReference>
<keyword evidence="1" id="KW-0902">Two-component regulatory system</keyword>
<dbReference type="SUPFAM" id="SSF47226">
    <property type="entry name" value="Histidine-containing phosphotransfer domain, HPT domain"/>
    <property type="match status" value="1"/>
</dbReference>
<accession>A0A9Q2RW01</accession>
<feature type="domain" description="HPt" evidence="2">
    <location>
        <begin position="17"/>
        <end position="106"/>
    </location>
</feature>
<evidence type="ECO:0000313" key="3">
    <source>
        <dbReference type="EMBL" id="MBM2356081.1"/>
    </source>
</evidence>
<dbReference type="EMBL" id="JAFBWN010000012">
    <property type="protein sequence ID" value="MBM2356081.1"/>
    <property type="molecule type" value="Genomic_DNA"/>
</dbReference>
<dbReference type="InterPro" id="IPR036641">
    <property type="entry name" value="HPT_dom_sf"/>
</dbReference>
<dbReference type="GO" id="GO:0004672">
    <property type="term" value="F:protein kinase activity"/>
    <property type="evidence" value="ECO:0007669"/>
    <property type="project" value="UniProtKB-ARBA"/>
</dbReference>
<dbReference type="AlphaFoldDB" id="A0A9Q2RW01"/>
<evidence type="ECO:0000259" key="2">
    <source>
        <dbReference type="Pfam" id="PF01627"/>
    </source>
</evidence>
<name>A0A9Q2RW01_9RHOB</name>
<gene>
    <name evidence="3" type="ORF">JQX14_16125</name>
</gene>
<evidence type="ECO:0000313" key="4">
    <source>
        <dbReference type="Proteomes" id="UP000809337"/>
    </source>
</evidence>
<sequence>MDGGLDMMSGLEKIRGRFLDLLVTRQQSIAHHAVLAYESHTLDEVNSNLAAARDILHQIAGTAGSLGFDDLGNAARMCENEIVAHLNGPDNDLALCPDTLLVRIDDFVEQCKGMLH</sequence>
<protein>
    <submittedName>
        <fullName evidence="3">Hpt domain-containing protein</fullName>
    </submittedName>
</protein>
<dbReference type="GO" id="GO:0000160">
    <property type="term" value="P:phosphorelay signal transduction system"/>
    <property type="evidence" value="ECO:0007669"/>
    <property type="project" value="UniProtKB-KW"/>
</dbReference>